<dbReference type="EMBL" id="BLLK01000019">
    <property type="protein sequence ID" value="GFH43850.1"/>
    <property type="molecule type" value="Genomic_DNA"/>
</dbReference>
<dbReference type="Pfam" id="PF13306">
    <property type="entry name" value="LRR_5"/>
    <property type="match status" value="1"/>
</dbReference>
<organism evidence="1 2">
    <name type="scientific">Chaetoceros tenuissimus</name>
    <dbReference type="NCBI Taxonomy" id="426638"/>
    <lineage>
        <taxon>Eukaryota</taxon>
        <taxon>Sar</taxon>
        <taxon>Stramenopiles</taxon>
        <taxon>Ochrophyta</taxon>
        <taxon>Bacillariophyta</taxon>
        <taxon>Coscinodiscophyceae</taxon>
        <taxon>Chaetocerotophycidae</taxon>
        <taxon>Chaetocerotales</taxon>
        <taxon>Chaetocerotaceae</taxon>
        <taxon>Chaetoceros</taxon>
    </lineage>
</organism>
<protein>
    <recommendedName>
        <fullName evidence="3">Leucine-rich repeat domain-containing protein</fullName>
    </recommendedName>
</protein>
<dbReference type="InterPro" id="IPR032675">
    <property type="entry name" value="LRR_dom_sf"/>
</dbReference>
<accession>A0AAD3GYQ3</accession>
<comment type="caution">
    <text evidence="1">The sequence shown here is derived from an EMBL/GenBank/DDBJ whole genome shotgun (WGS) entry which is preliminary data.</text>
</comment>
<name>A0AAD3GYQ3_9STRA</name>
<sequence length="281" mass="33208">MRVATVDGLVTLFYDGSKPLHNRELSIEWDEEEEETFYEYNKSPHWEDWNLSIECKRYFRERLSWEQVIIVDGVTEIPEFTFMRCWNIERVILADSVIEIKRLAFYECRCLFNIKWSINLACIGSSAFELYDLSDVFIPPRCREIKFDAFALNKNLEILNVPPDIDLGDFIFRETKLFQRSPFYRTDDFASLNNEVVLNLDTWLKNINNSDQFALHRVCSSFEPTLQMIVDVLKERGGPKAFQVENSIGITPSRYLEENPYAHVKEKEVIEKYVLQMMGEF</sequence>
<dbReference type="InterPro" id="IPR026906">
    <property type="entry name" value="LRR_5"/>
</dbReference>
<proteinExistence type="predicted"/>
<reference evidence="1 2" key="1">
    <citation type="journal article" date="2021" name="Sci. Rep.">
        <title>The genome of the diatom Chaetoceros tenuissimus carries an ancient integrated fragment of an extant virus.</title>
        <authorList>
            <person name="Hongo Y."/>
            <person name="Kimura K."/>
            <person name="Takaki Y."/>
            <person name="Yoshida Y."/>
            <person name="Baba S."/>
            <person name="Kobayashi G."/>
            <person name="Nagasaki K."/>
            <person name="Hano T."/>
            <person name="Tomaru Y."/>
        </authorList>
    </citation>
    <scope>NUCLEOTIDE SEQUENCE [LARGE SCALE GENOMIC DNA]</scope>
    <source>
        <strain evidence="1 2">NIES-3715</strain>
    </source>
</reference>
<gene>
    <name evidence="1" type="ORF">CTEN210_00323</name>
</gene>
<evidence type="ECO:0008006" key="3">
    <source>
        <dbReference type="Google" id="ProtNLM"/>
    </source>
</evidence>
<keyword evidence="2" id="KW-1185">Reference proteome</keyword>
<dbReference type="Gene3D" id="3.80.10.10">
    <property type="entry name" value="Ribonuclease Inhibitor"/>
    <property type="match status" value="1"/>
</dbReference>
<dbReference type="AlphaFoldDB" id="A0AAD3GYQ3"/>
<dbReference type="Proteomes" id="UP001054902">
    <property type="component" value="Unassembled WGS sequence"/>
</dbReference>
<evidence type="ECO:0000313" key="1">
    <source>
        <dbReference type="EMBL" id="GFH43850.1"/>
    </source>
</evidence>
<evidence type="ECO:0000313" key="2">
    <source>
        <dbReference type="Proteomes" id="UP001054902"/>
    </source>
</evidence>